<keyword evidence="3" id="KW-0732">Signal</keyword>
<dbReference type="GO" id="GO:0005886">
    <property type="term" value="C:plasma membrane"/>
    <property type="evidence" value="ECO:0007669"/>
    <property type="project" value="TreeGrafter"/>
</dbReference>
<keyword evidence="9" id="KW-1133">Transmembrane helix</keyword>
<name>A0A0B2RVJ7_GLYSO</name>
<reference evidence="11" key="1">
    <citation type="submission" date="2014-07" db="EMBL/GenBank/DDBJ databases">
        <title>Identification of a novel salt tolerance gene in wild soybean by whole-genome sequencing.</title>
        <authorList>
            <person name="Lam H.-M."/>
            <person name="Qi X."/>
            <person name="Li M.-W."/>
            <person name="Liu X."/>
            <person name="Xie M."/>
            <person name="Ni M."/>
            <person name="Xu X."/>
        </authorList>
    </citation>
    <scope>NUCLEOTIDE SEQUENCE [LARGE SCALE GENOMIC DNA]</scope>
    <source>
        <tissue evidence="11">Root</tissue>
    </source>
</reference>
<dbReference type="PROSITE" id="PS51485">
    <property type="entry name" value="PHYTOCYANIN"/>
    <property type="match status" value="1"/>
</dbReference>
<comment type="similarity">
    <text evidence="7">Belongs to the early nodulin-like (ENODL) family.</text>
</comment>
<dbReference type="AlphaFoldDB" id="A0A0B2RVJ7"/>
<keyword evidence="5" id="KW-1015">Disulfide bond</keyword>
<dbReference type="PANTHER" id="PTHR33021">
    <property type="entry name" value="BLUE COPPER PROTEIN"/>
    <property type="match status" value="1"/>
</dbReference>
<dbReference type="Proteomes" id="UP000289340">
    <property type="component" value="Chromosome 20"/>
</dbReference>
<accession>A0A0B2RVJ7</accession>
<gene>
    <name evidence="12" type="ORF">D0Y65_053464</name>
    <name evidence="11" type="ORF">glysoja_040314</name>
</gene>
<proteinExistence type="inferred from homology"/>
<dbReference type="GO" id="GO:0009055">
    <property type="term" value="F:electron transfer activity"/>
    <property type="evidence" value="ECO:0007669"/>
    <property type="project" value="InterPro"/>
</dbReference>
<evidence type="ECO:0000256" key="3">
    <source>
        <dbReference type="ARBA" id="ARBA00022729"/>
    </source>
</evidence>
<reference evidence="12 13" key="2">
    <citation type="submission" date="2018-09" db="EMBL/GenBank/DDBJ databases">
        <title>A high-quality reference genome of wild soybean provides a powerful tool to mine soybean genomes.</title>
        <authorList>
            <person name="Xie M."/>
            <person name="Chung C.Y.L."/>
            <person name="Li M.-W."/>
            <person name="Wong F.-L."/>
            <person name="Chan T.-F."/>
            <person name="Lam H.-M."/>
        </authorList>
    </citation>
    <scope>NUCLEOTIDE SEQUENCE [LARGE SCALE GENOMIC DNA]</scope>
    <source>
        <strain evidence="13">cv. W05</strain>
        <tissue evidence="12">Hypocotyl of etiolated seedlings</tissue>
    </source>
</reference>
<feature type="transmembrane region" description="Helical" evidence="9">
    <location>
        <begin position="6"/>
        <end position="24"/>
    </location>
</feature>
<feature type="domain" description="Phytocyanin" evidence="10">
    <location>
        <begin position="27"/>
        <end position="133"/>
    </location>
</feature>
<keyword evidence="6" id="KW-0325">Glycoprotein</keyword>
<protein>
    <submittedName>
        <fullName evidence="11">Blue copper protein</fullName>
    </submittedName>
</protein>
<dbReference type="EMBL" id="KN647440">
    <property type="protein sequence ID" value="KHN36483.1"/>
    <property type="molecule type" value="Genomic_DNA"/>
</dbReference>
<keyword evidence="4 9" id="KW-0472">Membrane</keyword>
<keyword evidence="2" id="KW-0536">Nodulation</keyword>
<dbReference type="PANTHER" id="PTHR33021:SF522">
    <property type="entry name" value="PHYTOCYANIN DOMAIN-CONTAINING PROTEIN"/>
    <property type="match status" value="1"/>
</dbReference>
<evidence type="ECO:0000256" key="5">
    <source>
        <dbReference type="ARBA" id="ARBA00023157"/>
    </source>
</evidence>
<comment type="function">
    <text evidence="8">May act as a carbohydrate transporter.</text>
</comment>
<keyword evidence="9" id="KW-0812">Transmembrane</keyword>
<dbReference type="InterPro" id="IPR008972">
    <property type="entry name" value="Cupredoxin"/>
</dbReference>
<sequence length="159" mass="17750">MARNVGLNMIGYSTIAMVFIIGVTKATEYMVGDNFGWNVPSYESFYMDWARTKRFHVGDKLIFSWSGEHSLGIRKDDIYYENCSTSLEGGLTYIFNGATINYTIVSTPGPVYFICTVDDHCERGQKFRINVSAAPALSFGILSAFLSSLAVYFCFTVTS</sequence>
<dbReference type="Proteomes" id="UP000053555">
    <property type="component" value="Unassembled WGS sequence"/>
</dbReference>
<dbReference type="EMBL" id="QZWG01000020">
    <property type="protein sequence ID" value="RZB42874.1"/>
    <property type="molecule type" value="Genomic_DNA"/>
</dbReference>
<evidence type="ECO:0000313" key="12">
    <source>
        <dbReference type="EMBL" id="RZB42874.1"/>
    </source>
</evidence>
<evidence type="ECO:0000256" key="1">
    <source>
        <dbReference type="ARBA" id="ARBA00004308"/>
    </source>
</evidence>
<evidence type="ECO:0000256" key="7">
    <source>
        <dbReference type="ARBA" id="ARBA00035011"/>
    </source>
</evidence>
<evidence type="ECO:0000256" key="4">
    <source>
        <dbReference type="ARBA" id="ARBA00023136"/>
    </source>
</evidence>
<evidence type="ECO:0000259" key="10">
    <source>
        <dbReference type="PROSITE" id="PS51485"/>
    </source>
</evidence>
<dbReference type="InterPro" id="IPR003245">
    <property type="entry name" value="Phytocyanin_dom"/>
</dbReference>
<dbReference type="InterPro" id="IPR039391">
    <property type="entry name" value="Phytocyanin-like"/>
</dbReference>
<organism evidence="11">
    <name type="scientific">Glycine soja</name>
    <name type="common">Wild soybean</name>
    <dbReference type="NCBI Taxonomy" id="3848"/>
    <lineage>
        <taxon>Eukaryota</taxon>
        <taxon>Viridiplantae</taxon>
        <taxon>Streptophyta</taxon>
        <taxon>Embryophyta</taxon>
        <taxon>Tracheophyta</taxon>
        <taxon>Spermatophyta</taxon>
        <taxon>Magnoliopsida</taxon>
        <taxon>eudicotyledons</taxon>
        <taxon>Gunneridae</taxon>
        <taxon>Pentapetalae</taxon>
        <taxon>rosids</taxon>
        <taxon>fabids</taxon>
        <taxon>Fabales</taxon>
        <taxon>Fabaceae</taxon>
        <taxon>Papilionoideae</taxon>
        <taxon>50 kb inversion clade</taxon>
        <taxon>NPAAA clade</taxon>
        <taxon>indigoferoid/millettioid clade</taxon>
        <taxon>Phaseoleae</taxon>
        <taxon>Glycine</taxon>
        <taxon>Glycine subgen. Soja</taxon>
    </lineage>
</organism>
<dbReference type="Gramene" id="XM_028367139.1">
    <property type="protein sequence ID" value="XP_028222940.1"/>
    <property type="gene ID" value="LOC114403911"/>
</dbReference>
<dbReference type="GO" id="GO:0012505">
    <property type="term" value="C:endomembrane system"/>
    <property type="evidence" value="ECO:0007669"/>
    <property type="project" value="UniProtKB-SubCell"/>
</dbReference>
<dbReference type="SUPFAM" id="SSF49503">
    <property type="entry name" value="Cupredoxins"/>
    <property type="match status" value="1"/>
</dbReference>
<evidence type="ECO:0000256" key="8">
    <source>
        <dbReference type="ARBA" id="ARBA00037626"/>
    </source>
</evidence>
<keyword evidence="13" id="KW-1185">Reference proteome</keyword>
<dbReference type="SMR" id="A0A0B2RVJ7"/>
<dbReference type="FunFam" id="2.60.40.420:FF:000034">
    <property type="entry name" value="Cupredoxin superfamily protein"/>
    <property type="match status" value="1"/>
</dbReference>
<evidence type="ECO:0000256" key="6">
    <source>
        <dbReference type="ARBA" id="ARBA00023180"/>
    </source>
</evidence>
<evidence type="ECO:0000313" key="13">
    <source>
        <dbReference type="Proteomes" id="UP000289340"/>
    </source>
</evidence>
<feature type="transmembrane region" description="Helical" evidence="9">
    <location>
        <begin position="133"/>
        <end position="153"/>
    </location>
</feature>
<evidence type="ECO:0000256" key="9">
    <source>
        <dbReference type="SAM" id="Phobius"/>
    </source>
</evidence>
<comment type="subcellular location">
    <subcellularLocation>
        <location evidence="1">Endomembrane system</location>
    </subcellularLocation>
</comment>
<dbReference type="Pfam" id="PF02298">
    <property type="entry name" value="Cu_bind_like"/>
    <property type="match status" value="1"/>
</dbReference>
<evidence type="ECO:0000313" key="11">
    <source>
        <dbReference type="EMBL" id="KHN36483.1"/>
    </source>
</evidence>
<dbReference type="GO" id="GO:0009877">
    <property type="term" value="P:nodulation"/>
    <property type="evidence" value="ECO:0007669"/>
    <property type="project" value="UniProtKB-KW"/>
</dbReference>
<evidence type="ECO:0000256" key="2">
    <source>
        <dbReference type="ARBA" id="ARBA00022458"/>
    </source>
</evidence>
<dbReference type="Gene3D" id="2.60.40.420">
    <property type="entry name" value="Cupredoxins - blue copper proteins"/>
    <property type="match status" value="1"/>
</dbReference>